<dbReference type="PANTHER" id="PTHR42796:SF4">
    <property type="entry name" value="FUMARYLACETOACETATE HYDROLASE DOMAIN-CONTAINING PROTEIN 2A"/>
    <property type="match status" value="1"/>
</dbReference>
<dbReference type="GO" id="GO:0003824">
    <property type="term" value="F:catalytic activity"/>
    <property type="evidence" value="ECO:0007669"/>
    <property type="project" value="InterPro"/>
</dbReference>
<keyword evidence="3" id="KW-0805">Transcription regulation</keyword>
<dbReference type="Gene3D" id="1.20.120.530">
    <property type="entry name" value="GntR ligand-binding domain-like"/>
    <property type="match status" value="1"/>
</dbReference>
<keyword evidence="8" id="KW-1185">Reference proteome</keyword>
<dbReference type="OrthoDB" id="194468at2759"/>
<feature type="domain" description="GntR C-terminal" evidence="6">
    <location>
        <begin position="71"/>
        <end position="196"/>
    </location>
</feature>
<dbReference type="AlphaFoldDB" id="A0A232LM82"/>
<dbReference type="Gene3D" id="3.90.850.10">
    <property type="entry name" value="Fumarylacetoacetase-like, C-terminal domain"/>
    <property type="match status" value="1"/>
</dbReference>
<evidence type="ECO:0000256" key="1">
    <source>
        <dbReference type="ARBA" id="ARBA00010211"/>
    </source>
</evidence>
<dbReference type="InterPro" id="IPR011711">
    <property type="entry name" value="GntR_C"/>
</dbReference>
<keyword evidence="5" id="KW-0804">Transcription</keyword>
<proteinExistence type="inferred from homology"/>
<dbReference type="Pfam" id="PF01557">
    <property type="entry name" value="FAA_hydrolase"/>
    <property type="match status" value="1"/>
</dbReference>
<dbReference type="GO" id="GO:0003677">
    <property type="term" value="F:DNA binding"/>
    <property type="evidence" value="ECO:0007669"/>
    <property type="project" value="UniProtKB-KW"/>
</dbReference>
<dbReference type="SUPFAM" id="SSF56529">
    <property type="entry name" value="FAH"/>
    <property type="match status" value="1"/>
</dbReference>
<evidence type="ECO:0000313" key="8">
    <source>
        <dbReference type="Proteomes" id="UP000243515"/>
    </source>
</evidence>
<evidence type="ECO:0000259" key="6">
    <source>
        <dbReference type="SMART" id="SM00895"/>
    </source>
</evidence>
<dbReference type="InterPro" id="IPR051121">
    <property type="entry name" value="FAH"/>
</dbReference>
<dbReference type="InterPro" id="IPR011234">
    <property type="entry name" value="Fumarylacetoacetase-like_C"/>
</dbReference>
<evidence type="ECO:0000256" key="4">
    <source>
        <dbReference type="ARBA" id="ARBA00023125"/>
    </source>
</evidence>
<dbReference type="SUPFAM" id="SSF48008">
    <property type="entry name" value="GntR ligand-binding domain-like"/>
    <property type="match status" value="1"/>
</dbReference>
<evidence type="ECO:0000256" key="2">
    <source>
        <dbReference type="ARBA" id="ARBA00022723"/>
    </source>
</evidence>
<organism evidence="7 8">
    <name type="scientific">Elaphomyces granulatus</name>
    <dbReference type="NCBI Taxonomy" id="519963"/>
    <lineage>
        <taxon>Eukaryota</taxon>
        <taxon>Fungi</taxon>
        <taxon>Dikarya</taxon>
        <taxon>Ascomycota</taxon>
        <taxon>Pezizomycotina</taxon>
        <taxon>Eurotiomycetes</taxon>
        <taxon>Eurotiomycetidae</taxon>
        <taxon>Eurotiales</taxon>
        <taxon>Elaphomycetaceae</taxon>
        <taxon>Elaphomyces</taxon>
    </lineage>
</organism>
<dbReference type="Pfam" id="PF07729">
    <property type="entry name" value="FCD"/>
    <property type="match status" value="1"/>
</dbReference>
<comment type="caution">
    <text evidence="7">The sequence shown here is derived from an EMBL/GenBank/DDBJ whole genome shotgun (WGS) entry which is preliminary data.</text>
</comment>
<name>A0A232LM82_9EURO</name>
<dbReference type="Proteomes" id="UP000243515">
    <property type="component" value="Unassembled WGS sequence"/>
</dbReference>
<dbReference type="EMBL" id="NPHW01008232">
    <property type="protein sequence ID" value="OXV05088.1"/>
    <property type="molecule type" value="Genomic_DNA"/>
</dbReference>
<dbReference type="InterPro" id="IPR008920">
    <property type="entry name" value="TF_FadR/GntR_C"/>
</dbReference>
<evidence type="ECO:0000313" key="7">
    <source>
        <dbReference type="EMBL" id="OXV05088.1"/>
    </source>
</evidence>
<evidence type="ECO:0000256" key="5">
    <source>
        <dbReference type="ARBA" id="ARBA00023163"/>
    </source>
</evidence>
<evidence type="ECO:0000256" key="3">
    <source>
        <dbReference type="ARBA" id="ARBA00023015"/>
    </source>
</evidence>
<sequence>MRTVIDANVRDRSKEAAREIRRFIEEGIIIREVGRGTFVSGKLSVHAAAGLGVPLSSNLDLDLVRQTSPRDLMEFRLSLEPSIAELSVVRASGADIEQMQAAVDQSRVAKNLQQFEDCDDALHNAIAASTRNPLFSAFAVIVTEIRNQGDWGALKKKTLTDRMREVHTVEHVDIVDAIRRRDAAAAYAAMRVHLQNVKSMMFKDDAMQLVSYRSDRQERRVGILTDDHVIDIAAAASHHGIDVNLALSMPALIQAVVEGKIVLKQLAAAAPPAAVHELSGVKLDAPILPSTILCAGSNYRAHNSEKANTPLSGKEPEFFVKTSDSVVGPDSAIRFDAALTQKLDCETELAVVIGRPGRHIPIATALDHVFGYTIVNDVTARDRQGGHKQWFLGKSIDALPWGRSLSPLTRLLIRKI</sequence>
<comment type="similarity">
    <text evidence="1">Belongs to the FAH family.</text>
</comment>
<accession>A0A232LM82</accession>
<dbReference type="SMART" id="SM00895">
    <property type="entry name" value="FCD"/>
    <property type="match status" value="1"/>
</dbReference>
<dbReference type="GO" id="GO:0044281">
    <property type="term" value="P:small molecule metabolic process"/>
    <property type="evidence" value="ECO:0007669"/>
    <property type="project" value="UniProtKB-ARBA"/>
</dbReference>
<dbReference type="InterPro" id="IPR036663">
    <property type="entry name" value="Fumarylacetoacetase_C_sf"/>
</dbReference>
<keyword evidence="4" id="KW-0238">DNA-binding</keyword>
<dbReference type="PANTHER" id="PTHR42796">
    <property type="entry name" value="FUMARYLACETOACETATE HYDROLASE DOMAIN-CONTAINING PROTEIN 2A-RELATED"/>
    <property type="match status" value="1"/>
</dbReference>
<reference evidence="7 8" key="1">
    <citation type="journal article" date="2015" name="Environ. Microbiol.">
        <title>Metagenome sequence of Elaphomyces granulatus from sporocarp tissue reveals Ascomycota ectomycorrhizal fingerprints of genome expansion and a Proteobacteria-rich microbiome.</title>
        <authorList>
            <person name="Quandt C.A."/>
            <person name="Kohler A."/>
            <person name="Hesse C.N."/>
            <person name="Sharpton T.J."/>
            <person name="Martin F."/>
            <person name="Spatafora J.W."/>
        </authorList>
    </citation>
    <scope>NUCLEOTIDE SEQUENCE [LARGE SCALE GENOMIC DNA]</scope>
    <source>
        <strain evidence="7 8">OSC145934</strain>
    </source>
</reference>
<gene>
    <name evidence="7" type="ORF">Egran_07144</name>
</gene>
<keyword evidence="2" id="KW-0479">Metal-binding</keyword>
<dbReference type="GO" id="GO:0046872">
    <property type="term" value="F:metal ion binding"/>
    <property type="evidence" value="ECO:0007669"/>
    <property type="project" value="UniProtKB-KW"/>
</dbReference>
<protein>
    <recommendedName>
        <fullName evidence="6">GntR C-terminal domain-containing protein</fullName>
    </recommendedName>
</protein>